<comment type="catalytic activity">
    <reaction evidence="1">
        <text>4-demethylwyosine(37) in tRNA(Phe) + S-adenosyl-L-methionine = 4-demethyl-7-[(3S)-3-amino-3-carboxypropyl]wyosine(37) in tRNA(Phe) + S-methyl-5'-thioadenosine + H(+)</text>
        <dbReference type="Rhea" id="RHEA:36355"/>
        <dbReference type="Rhea" id="RHEA-COMP:10164"/>
        <dbReference type="Rhea" id="RHEA-COMP:10378"/>
        <dbReference type="ChEBI" id="CHEBI:15378"/>
        <dbReference type="ChEBI" id="CHEBI:17509"/>
        <dbReference type="ChEBI" id="CHEBI:59789"/>
        <dbReference type="ChEBI" id="CHEBI:64315"/>
        <dbReference type="ChEBI" id="CHEBI:73550"/>
        <dbReference type="EC" id="2.5.1.114"/>
    </reaction>
</comment>
<comment type="caution">
    <text evidence="5">The sequence shown here is derived from an EMBL/GenBank/DDBJ whole genome shotgun (WGS) entry which is preliminary data.</text>
</comment>
<comment type="similarity">
    <text evidence="2">Belongs to the class I-like SAM-binding methyltransferase superfamily. TRM5/TYW2 family.</text>
</comment>
<dbReference type="SUPFAM" id="SSF53335">
    <property type="entry name" value="S-adenosyl-L-methionine-dependent methyltransferases"/>
    <property type="match status" value="1"/>
</dbReference>
<keyword evidence="2" id="KW-0819">tRNA processing</keyword>
<dbReference type="Proteomes" id="UP001148614">
    <property type="component" value="Unassembled WGS sequence"/>
</dbReference>
<organism evidence="5 6">
    <name type="scientific">Xylaria arbuscula</name>
    <dbReference type="NCBI Taxonomy" id="114810"/>
    <lineage>
        <taxon>Eukaryota</taxon>
        <taxon>Fungi</taxon>
        <taxon>Dikarya</taxon>
        <taxon>Ascomycota</taxon>
        <taxon>Pezizomycotina</taxon>
        <taxon>Sordariomycetes</taxon>
        <taxon>Xylariomycetidae</taxon>
        <taxon>Xylariales</taxon>
        <taxon>Xylariaceae</taxon>
        <taxon>Xylaria</taxon>
    </lineage>
</organism>
<evidence type="ECO:0000313" key="6">
    <source>
        <dbReference type="Proteomes" id="UP001148614"/>
    </source>
</evidence>
<feature type="domain" description="SAM-dependent methyltransferase TRM5/TYW2-type" evidence="4">
    <location>
        <begin position="159"/>
        <end position="489"/>
    </location>
</feature>
<dbReference type="PROSITE" id="PS51684">
    <property type="entry name" value="SAM_MT_TRM5_TYW2"/>
    <property type="match status" value="1"/>
</dbReference>
<dbReference type="InterPro" id="IPR029063">
    <property type="entry name" value="SAM-dependent_MTases_sf"/>
</dbReference>
<dbReference type="InterPro" id="IPR030382">
    <property type="entry name" value="MeTrfase_TRM5/TYW2"/>
</dbReference>
<dbReference type="EMBL" id="JANPWZ010000561">
    <property type="protein sequence ID" value="KAJ3575143.1"/>
    <property type="molecule type" value="Genomic_DNA"/>
</dbReference>
<dbReference type="GO" id="GO:0031591">
    <property type="term" value="P:wybutosine biosynthetic process"/>
    <property type="evidence" value="ECO:0007669"/>
    <property type="project" value="InterPro"/>
</dbReference>
<gene>
    <name evidence="5" type="ORF">NPX13_g4128</name>
</gene>
<keyword evidence="2" id="KW-0949">S-adenosyl-L-methionine</keyword>
<dbReference type="Gene3D" id="3.40.50.150">
    <property type="entry name" value="Vaccinia Virus protein VP39"/>
    <property type="match status" value="1"/>
</dbReference>
<dbReference type="GO" id="GO:0102522">
    <property type="term" value="F:tRNA 4-demethylwyosine alpha-amino-alpha-carboxypropyltransferase activity"/>
    <property type="evidence" value="ECO:0007669"/>
    <property type="project" value="UniProtKB-EC"/>
</dbReference>
<name>A0A9W8NG23_9PEZI</name>
<dbReference type="InterPro" id="IPR026274">
    <property type="entry name" value="tRNA_wybutosine_synth_prot_2"/>
</dbReference>
<comment type="subcellular location">
    <subcellularLocation>
        <location evidence="2">Cytoplasm</location>
    </subcellularLocation>
</comment>
<dbReference type="PANTHER" id="PTHR23245:SF25">
    <property type="entry name" value="TRNA WYBUTOSINE-SYNTHESIZING PROTEIN 2 HOMOLOG"/>
    <property type="match status" value="1"/>
</dbReference>
<evidence type="ECO:0000259" key="4">
    <source>
        <dbReference type="PROSITE" id="PS51684"/>
    </source>
</evidence>
<feature type="region of interest" description="Disordered" evidence="3">
    <location>
        <begin position="11"/>
        <end position="30"/>
    </location>
</feature>
<keyword evidence="2" id="KW-0963">Cytoplasm</keyword>
<dbReference type="GO" id="GO:0030488">
    <property type="term" value="P:tRNA methylation"/>
    <property type="evidence" value="ECO:0007669"/>
    <property type="project" value="TreeGrafter"/>
</dbReference>
<dbReference type="GO" id="GO:0008175">
    <property type="term" value="F:tRNA methyltransferase activity"/>
    <property type="evidence" value="ECO:0007669"/>
    <property type="project" value="TreeGrafter"/>
</dbReference>
<evidence type="ECO:0000256" key="3">
    <source>
        <dbReference type="SAM" id="MobiDB-lite"/>
    </source>
</evidence>
<dbReference type="GO" id="GO:0005737">
    <property type="term" value="C:cytoplasm"/>
    <property type="evidence" value="ECO:0007669"/>
    <property type="project" value="UniProtKB-SubCell"/>
</dbReference>
<dbReference type="PANTHER" id="PTHR23245">
    <property type="entry name" value="TRNA METHYLTRANSFERASE"/>
    <property type="match status" value="1"/>
</dbReference>
<dbReference type="AlphaFoldDB" id="A0A9W8NG23"/>
<dbReference type="GO" id="GO:0008757">
    <property type="term" value="F:S-adenosylmethionine-dependent methyltransferase activity"/>
    <property type="evidence" value="ECO:0007669"/>
    <property type="project" value="InterPro"/>
</dbReference>
<dbReference type="VEuPathDB" id="FungiDB:F4678DRAFT_230824"/>
<evidence type="ECO:0000256" key="2">
    <source>
        <dbReference type="PIRNR" id="PIRNR038972"/>
    </source>
</evidence>
<reference evidence="5" key="1">
    <citation type="submission" date="2022-07" db="EMBL/GenBank/DDBJ databases">
        <title>Genome Sequence of Xylaria arbuscula.</title>
        <authorList>
            <person name="Buettner E."/>
        </authorList>
    </citation>
    <scope>NUCLEOTIDE SEQUENCE</scope>
    <source>
        <strain evidence="5">VT107</strain>
    </source>
</reference>
<protein>
    <recommendedName>
        <fullName evidence="2">tRNA wybutosine-synthesizing protein 2</fullName>
        <shortName evidence="2">tRNA-yW-synthesizing protein 2</shortName>
    </recommendedName>
    <alternativeName>
        <fullName evidence="2">tRNA(Phe) (4-demethylwyosine(37)-C(7)) aminocarboxypropyltransferase</fullName>
    </alternativeName>
</protein>
<keyword evidence="2" id="KW-0808">Transferase</keyword>
<keyword evidence="6" id="KW-1185">Reference proteome</keyword>
<evidence type="ECO:0000256" key="1">
    <source>
        <dbReference type="ARBA" id="ARBA00049400"/>
    </source>
</evidence>
<sequence length="498" mass="55963">MDSTTAQLIMSAKEHGERENLKIRKKPPRQKRNPIEVAINSWYDRYETLLKDHHNVSDLITQSPKRWTAYGSLVLLPAGSFTSAAWCDALNLTTTNSSHDLIKNGKNTSEDKGKPRGHKLLWGMILDEISSPPKAKLTNLAVNEGIPLHSKTGDDGPSDQLLGHASENILRSPGGLRMLYGDFGPSTTAQPGKVTEDDFSRAFWVSTKQNGITQTWAPRWTMFSRGNIKEKARLLGFHDAKDSTTSTQNQQSCDLSHRHIPLKQRQGALAVDLYAGIGYFAFCYAALGFRVLCWELNPWSVEGLRRGAEANGWSVRVVHLTPETTDGSREEDKMLREILAGGETIVVFLEDNTRAAGRIRRLDELSRESKTQHKENEDDRNGRSTELRMSRITHVNCGLLPTSQGSWGTAWEIARDAQRAWFHIHENVGVSDIETMKEEICGWFAERARSLEASGDADTHTDVRAEHVELVKTFAPDVWHCVFDLYVKRSTDRNDSIT</sequence>
<proteinExistence type="inferred from homology"/>
<accession>A0A9W8NG23</accession>
<feature type="region of interest" description="Disordered" evidence="3">
    <location>
        <begin position="365"/>
        <end position="386"/>
    </location>
</feature>
<comment type="function">
    <text evidence="2">S-adenosyl-L-methionine-dependent transferase that acts as a component of the wybutosine biosynthesis pathway. Wybutosine is a hyper modified guanosine with a tricyclic base found at the 3'-position adjacent to the anticodon of eukaryotic phenylalanine tRNA. Catalyzes the transfer of the alpha-amino-alpha-carboxypropyl (acp) group from S-adenosyl-L-methionine to the C-7 position of 4-demethylwyosine (imG-14) to produce wybutosine-86.</text>
</comment>
<dbReference type="PIRSF" id="PIRSF038972">
    <property type="entry name" value="Trm12"/>
    <property type="match status" value="1"/>
</dbReference>
<feature type="compositionally biased region" description="Basic and acidic residues" evidence="3">
    <location>
        <begin position="12"/>
        <end position="22"/>
    </location>
</feature>
<comment type="pathway">
    <text evidence="2">tRNA modification; wybutosine-tRNA(Phe) biosynthesis.</text>
</comment>
<evidence type="ECO:0000313" key="5">
    <source>
        <dbReference type="EMBL" id="KAJ3575143.1"/>
    </source>
</evidence>